<dbReference type="PANTHER" id="PTHR30055:SF234">
    <property type="entry name" value="HTH-TYPE TRANSCRIPTIONAL REGULATOR BETI"/>
    <property type="match status" value="1"/>
</dbReference>
<dbReference type="Gene3D" id="1.10.357.10">
    <property type="entry name" value="Tetracycline Repressor, domain 2"/>
    <property type="match status" value="1"/>
</dbReference>
<dbReference type="InterPro" id="IPR050109">
    <property type="entry name" value="HTH-type_TetR-like_transc_reg"/>
</dbReference>
<evidence type="ECO:0000256" key="2">
    <source>
        <dbReference type="ARBA" id="ARBA00023125"/>
    </source>
</evidence>
<dbReference type="OrthoDB" id="4823039at2"/>
<dbReference type="InterPro" id="IPR001647">
    <property type="entry name" value="HTH_TetR"/>
</dbReference>
<accession>A0A561SQX1</accession>
<dbReference type="Pfam" id="PF00440">
    <property type="entry name" value="TetR_N"/>
    <property type="match status" value="1"/>
</dbReference>
<dbReference type="RefSeq" id="WP_147256482.1">
    <property type="nucleotide sequence ID" value="NZ_VIWU01000001.1"/>
</dbReference>
<evidence type="ECO:0000313" key="6">
    <source>
        <dbReference type="EMBL" id="TWF77274.1"/>
    </source>
</evidence>
<dbReference type="GO" id="GO:0000976">
    <property type="term" value="F:transcription cis-regulatory region binding"/>
    <property type="evidence" value="ECO:0007669"/>
    <property type="project" value="TreeGrafter"/>
</dbReference>
<comment type="caution">
    <text evidence="6">The sequence shown here is derived from an EMBL/GenBank/DDBJ whole genome shotgun (WGS) entry which is preliminary data.</text>
</comment>
<dbReference type="AlphaFoldDB" id="A0A561SQX1"/>
<keyword evidence="1" id="KW-0805">Transcription regulation</keyword>
<dbReference type="EMBL" id="VIWU01000001">
    <property type="protein sequence ID" value="TWF77274.1"/>
    <property type="molecule type" value="Genomic_DNA"/>
</dbReference>
<keyword evidence="7" id="KW-1185">Reference proteome</keyword>
<evidence type="ECO:0000256" key="1">
    <source>
        <dbReference type="ARBA" id="ARBA00023015"/>
    </source>
</evidence>
<dbReference type="SUPFAM" id="SSF46689">
    <property type="entry name" value="Homeodomain-like"/>
    <property type="match status" value="1"/>
</dbReference>
<dbReference type="GO" id="GO:0003700">
    <property type="term" value="F:DNA-binding transcription factor activity"/>
    <property type="evidence" value="ECO:0007669"/>
    <property type="project" value="TreeGrafter"/>
</dbReference>
<evidence type="ECO:0000256" key="4">
    <source>
        <dbReference type="PROSITE-ProRule" id="PRU00335"/>
    </source>
</evidence>
<organism evidence="6 7">
    <name type="scientific">Pseudonocardia hierapolitana</name>
    <dbReference type="NCBI Taxonomy" id="1128676"/>
    <lineage>
        <taxon>Bacteria</taxon>
        <taxon>Bacillati</taxon>
        <taxon>Actinomycetota</taxon>
        <taxon>Actinomycetes</taxon>
        <taxon>Pseudonocardiales</taxon>
        <taxon>Pseudonocardiaceae</taxon>
        <taxon>Pseudonocardia</taxon>
    </lineage>
</organism>
<feature type="domain" description="HTH tetR-type" evidence="5">
    <location>
        <begin position="1"/>
        <end position="54"/>
    </location>
</feature>
<evidence type="ECO:0000313" key="7">
    <source>
        <dbReference type="Proteomes" id="UP000321261"/>
    </source>
</evidence>
<evidence type="ECO:0000259" key="5">
    <source>
        <dbReference type="PROSITE" id="PS50977"/>
    </source>
</evidence>
<keyword evidence="2 4" id="KW-0238">DNA-binding</keyword>
<reference evidence="6 7" key="1">
    <citation type="submission" date="2019-06" db="EMBL/GenBank/DDBJ databases">
        <title>Sequencing the genomes of 1000 actinobacteria strains.</title>
        <authorList>
            <person name="Klenk H.-P."/>
        </authorList>
    </citation>
    <scope>NUCLEOTIDE SEQUENCE [LARGE SCALE GENOMIC DNA]</scope>
    <source>
        <strain evidence="6 7">DSM 45671</strain>
    </source>
</reference>
<feature type="DNA-binding region" description="H-T-H motif" evidence="4">
    <location>
        <begin position="17"/>
        <end position="36"/>
    </location>
</feature>
<gene>
    <name evidence="6" type="ORF">FHX44_113179</name>
</gene>
<name>A0A561SQX1_9PSEU</name>
<evidence type="ECO:0000256" key="3">
    <source>
        <dbReference type="ARBA" id="ARBA00023163"/>
    </source>
</evidence>
<keyword evidence="3" id="KW-0804">Transcription</keyword>
<dbReference type="InterPro" id="IPR009057">
    <property type="entry name" value="Homeodomain-like_sf"/>
</dbReference>
<dbReference type="PANTHER" id="PTHR30055">
    <property type="entry name" value="HTH-TYPE TRANSCRIPTIONAL REGULATOR RUTR"/>
    <property type="match status" value="1"/>
</dbReference>
<sequence length="187" mass="20857">MVAARELFLADGYRGTTVAVVAAAAGVSPDTIYVSLGGKRGLLERVFQQAREDPDDPAQRVQQRRREEIRQLADPHERLRRLIGLSCETLARISPVHAVIRGAADGDPVAAELLSDMLNRRLEVQSRNRRTYMGDGLRDGLSMDDAAERYSALLSPDLYNLLTVDRGWPADRYEAWVAELLDRDLLA</sequence>
<dbReference type="PROSITE" id="PS50977">
    <property type="entry name" value="HTH_TETR_2"/>
    <property type="match status" value="1"/>
</dbReference>
<dbReference type="Proteomes" id="UP000321261">
    <property type="component" value="Unassembled WGS sequence"/>
</dbReference>
<proteinExistence type="predicted"/>
<protein>
    <submittedName>
        <fullName evidence="6">TetR family transcriptional regulator</fullName>
    </submittedName>
</protein>